<dbReference type="EMBL" id="PGOL01003640">
    <property type="protein sequence ID" value="PKI40239.1"/>
    <property type="molecule type" value="Genomic_DNA"/>
</dbReference>
<keyword evidence="2" id="KW-0812">Transmembrane</keyword>
<keyword evidence="4" id="KW-1185">Reference proteome</keyword>
<keyword evidence="2" id="KW-1133">Transmembrane helix</keyword>
<dbReference type="Proteomes" id="UP000233551">
    <property type="component" value="Unassembled WGS sequence"/>
</dbReference>
<comment type="caution">
    <text evidence="3">The sequence shown here is derived from an EMBL/GenBank/DDBJ whole genome shotgun (WGS) entry which is preliminary data.</text>
</comment>
<sequence length="258" mass="27528">MSRKLAFFAVVNWISCVPSQLLLSSHTTVVVLIRVIFSFKFGLGVVFSVVSISLGLNENKPVMMAEAERALSTMIHGAPGDFMASAAEGGVGERDAFICCDHLSVQDLRTKKQHSDRFRVDTSFALDDFSTSGAVNCVPVLAIGAIIFGELEGSVTIAAGESLLIQIILSQGVLVDMVSDLHPIPLPSRRIEFSPGQGSYKEKSKGEGVGVADSPRAPASSVGADALGRGVRVADYRPRPRIDRESTGLNFISPYLTS</sequence>
<dbReference type="AlphaFoldDB" id="A0A2I0I8B4"/>
<evidence type="ECO:0000313" key="4">
    <source>
        <dbReference type="Proteomes" id="UP000233551"/>
    </source>
</evidence>
<feature type="region of interest" description="Disordered" evidence="1">
    <location>
        <begin position="192"/>
        <end position="223"/>
    </location>
</feature>
<gene>
    <name evidence="3" type="ORF">CRG98_039357</name>
</gene>
<keyword evidence="2" id="KW-0472">Membrane</keyword>
<evidence type="ECO:0000256" key="1">
    <source>
        <dbReference type="SAM" id="MobiDB-lite"/>
    </source>
</evidence>
<organism evidence="3 4">
    <name type="scientific">Punica granatum</name>
    <name type="common">Pomegranate</name>
    <dbReference type="NCBI Taxonomy" id="22663"/>
    <lineage>
        <taxon>Eukaryota</taxon>
        <taxon>Viridiplantae</taxon>
        <taxon>Streptophyta</taxon>
        <taxon>Embryophyta</taxon>
        <taxon>Tracheophyta</taxon>
        <taxon>Spermatophyta</taxon>
        <taxon>Magnoliopsida</taxon>
        <taxon>eudicotyledons</taxon>
        <taxon>Gunneridae</taxon>
        <taxon>Pentapetalae</taxon>
        <taxon>rosids</taxon>
        <taxon>malvids</taxon>
        <taxon>Myrtales</taxon>
        <taxon>Lythraceae</taxon>
        <taxon>Punica</taxon>
    </lineage>
</organism>
<reference evidence="3 4" key="1">
    <citation type="submission" date="2017-11" db="EMBL/GenBank/DDBJ databases">
        <title>De-novo sequencing of pomegranate (Punica granatum L.) genome.</title>
        <authorList>
            <person name="Akparov Z."/>
            <person name="Amiraslanov A."/>
            <person name="Hajiyeva S."/>
            <person name="Abbasov M."/>
            <person name="Kaur K."/>
            <person name="Hamwieh A."/>
            <person name="Solovyev V."/>
            <person name="Salamov A."/>
            <person name="Braich B."/>
            <person name="Kosarev P."/>
            <person name="Mahmoud A."/>
            <person name="Hajiyev E."/>
            <person name="Babayeva S."/>
            <person name="Izzatullayeva V."/>
            <person name="Mammadov A."/>
            <person name="Mammadov A."/>
            <person name="Sharifova S."/>
            <person name="Ojaghi J."/>
            <person name="Eynullazada K."/>
            <person name="Bayramov B."/>
            <person name="Abdulazimova A."/>
            <person name="Shahmuradov I."/>
        </authorList>
    </citation>
    <scope>NUCLEOTIDE SEQUENCE [LARGE SCALE GENOMIC DNA]</scope>
    <source>
        <strain evidence="4">cv. AG2017</strain>
        <tissue evidence="3">Leaf</tissue>
    </source>
</reference>
<evidence type="ECO:0000313" key="3">
    <source>
        <dbReference type="EMBL" id="PKI40239.1"/>
    </source>
</evidence>
<accession>A0A2I0I8B4</accession>
<name>A0A2I0I8B4_PUNGR</name>
<proteinExistence type="predicted"/>
<feature type="transmembrane region" description="Helical" evidence="2">
    <location>
        <begin position="34"/>
        <end position="56"/>
    </location>
</feature>
<protein>
    <submittedName>
        <fullName evidence="3">Uncharacterized protein</fullName>
    </submittedName>
</protein>
<evidence type="ECO:0000256" key="2">
    <source>
        <dbReference type="SAM" id="Phobius"/>
    </source>
</evidence>